<proteinExistence type="predicted"/>
<evidence type="ECO:0000313" key="2">
    <source>
        <dbReference type="Proteomes" id="UP000692954"/>
    </source>
</evidence>
<accession>A0A8S1RS87</accession>
<organism evidence="1 2">
    <name type="scientific">Paramecium sonneborni</name>
    <dbReference type="NCBI Taxonomy" id="65129"/>
    <lineage>
        <taxon>Eukaryota</taxon>
        <taxon>Sar</taxon>
        <taxon>Alveolata</taxon>
        <taxon>Ciliophora</taxon>
        <taxon>Intramacronucleata</taxon>
        <taxon>Oligohymenophorea</taxon>
        <taxon>Peniculida</taxon>
        <taxon>Parameciidae</taxon>
        <taxon>Paramecium</taxon>
    </lineage>
</organism>
<reference evidence="1" key="1">
    <citation type="submission" date="2021-01" db="EMBL/GenBank/DDBJ databases">
        <authorList>
            <consortium name="Genoscope - CEA"/>
            <person name="William W."/>
        </authorList>
    </citation>
    <scope>NUCLEOTIDE SEQUENCE</scope>
</reference>
<dbReference type="Proteomes" id="UP000692954">
    <property type="component" value="Unassembled WGS sequence"/>
</dbReference>
<protein>
    <submittedName>
        <fullName evidence="1">Uncharacterized protein</fullName>
    </submittedName>
</protein>
<name>A0A8S1RS87_9CILI</name>
<comment type="caution">
    <text evidence="1">The sequence shown here is derived from an EMBL/GenBank/DDBJ whole genome shotgun (WGS) entry which is preliminary data.</text>
</comment>
<keyword evidence="2" id="KW-1185">Reference proteome</keyword>
<dbReference type="EMBL" id="CAJJDN010000321">
    <property type="protein sequence ID" value="CAD8130716.1"/>
    <property type="molecule type" value="Genomic_DNA"/>
</dbReference>
<gene>
    <name evidence="1" type="ORF">PSON_ATCC_30995.1.T3210002</name>
</gene>
<sequence length="210" mass="25497">MIKLLSFGQRQLMDLLINNHRSSKLCLLIKFKRRINFIWIQQKWIVIQKIKADQSKYRLCFINNNLFTFQPDYGNLMQVYEMNSGDDDYIFSPQQDIKPKQLLVTKHSDNISLIRNIENDVFKIESSIQFWDYCLFVQMSDDGEYLITWNKLSKELQIWKYTEICVLANYQYMQLYNNEFYSILEITANKFNLFQLNKFDQRFRQARIQV</sequence>
<evidence type="ECO:0000313" key="1">
    <source>
        <dbReference type="EMBL" id="CAD8130716.1"/>
    </source>
</evidence>
<dbReference type="AlphaFoldDB" id="A0A8S1RS87"/>